<dbReference type="EMBL" id="MH884508">
    <property type="protein sequence ID" value="AYP68192.1"/>
    <property type="molecule type" value="Genomic_DNA"/>
</dbReference>
<protein>
    <submittedName>
        <fullName evidence="1">Uncharacterized protein</fullName>
    </submittedName>
</protein>
<sequence length="135" mass="16247">MKMRRYYQFGKKHFEFGVREFLIKNKLGFLKDITESYIEEGNETWERVYTISTANRSVEILVFSSIDIRTGYVREHGDDAVRLVLRWKTRSGYVYRRVAKHLRIDTLFNNMKKSVENVQGNVFNLKYNEFSKEEK</sequence>
<evidence type="ECO:0000313" key="2">
    <source>
        <dbReference type="Proteomes" id="UP000274199"/>
    </source>
</evidence>
<proteinExistence type="predicted"/>
<evidence type="ECO:0000313" key="1">
    <source>
        <dbReference type="EMBL" id="AYP68192.1"/>
    </source>
</evidence>
<organism evidence="1 2">
    <name type="scientific">Bacillus phage vB_BcoS-136</name>
    <dbReference type="NCBI Taxonomy" id="2419619"/>
    <lineage>
        <taxon>Viruses</taxon>
        <taxon>Duplodnaviria</taxon>
        <taxon>Heunggongvirae</taxon>
        <taxon>Uroviricota</taxon>
        <taxon>Caudoviricetes</taxon>
        <taxon>Heleneionescovirinae</taxon>
        <taxon>Kenyattavirus</taxon>
        <taxon>Kenyattavirus kv136</taxon>
    </lineage>
</organism>
<name>A0A3G3BVB3_9CAUD</name>
<gene>
    <name evidence="1" type="ORF">vBBcoS136_00060</name>
</gene>
<reference evidence="1 2" key="1">
    <citation type="submission" date="2018-09" db="EMBL/GenBank/DDBJ databases">
        <title>Comparative Genomic Analysis of Eight Novel Haloalkaliphilic Bacteriophages from Lake Elmenteita, Kenya.</title>
        <authorList>
            <person name="Akhwale J.K."/>
        </authorList>
    </citation>
    <scope>NUCLEOTIDE SEQUENCE [LARGE SCALE GENOMIC DNA]</scope>
</reference>
<accession>A0A3G3BVB3</accession>
<keyword evidence="2" id="KW-1185">Reference proteome</keyword>
<dbReference type="Proteomes" id="UP000274199">
    <property type="component" value="Segment"/>
</dbReference>